<feature type="compositionally biased region" description="Polar residues" evidence="5">
    <location>
        <begin position="195"/>
        <end position="205"/>
    </location>
</feature>
<keyword evidence="2" id="KW-0902">Two-component regulatory system</keyword>
<protein>
    <submittedName>
        <fullName evidence="7">Unnamed protein product</fullName>
    </submittedName>
</protein>
<reference evidence="7" key="1">
    <citation type="submission" date="2023-04" db="EMBL/GenBank/DDBJ databases">
        <title>Aspergillus oryzae NBRC 4228.</title>
        <authorList>
            <person name="Ichikawa N."/>
            <person name="Sato H."/>
            <person name="Tonouchi N."/>
        </authorList>
    </citation>
    <scope>NUCLEOTIDE SEQUENCE</scope>
    <source>
        <strain evidence="7">NBRC 4228</strain>
    </source>
</reference>
<keyword evidence="1 4" id="KW-0597">Phosphoprotein</keyword>
<evidence type="ECO:0000256" key="2">
    <source>
        <dbReference type="ARBA" id="ARBA00023012"/>
    </source>
</evidence>
<gene>
    <name evidence="7" type="ORF">Aory04_000697700</name>
</gene>
<feature type="domain" description="Response regulatory" evidence="6">
    <location>
        <begin position="525"/>
        <end position="689"/>
    </location>
</feature>
<dbReference type="PANTHER" id="PTHR45339:SF1">
    <property type="entry name" value="HYBRID SIGNAL TRANSDUCTION HISTIDINE KINASE J"/>
    <property type="match status" value="1"/>
</dbReference>
<dbReference type="Pfam" id="PF00072">
    <property type="entry name" value="Response_reg"/>
    <property type="match status" value="1"/>
</dbReference>
<dbReference type="AlphaFoldDB" id="A0AAN5BYZ7"/>
<dbReference type="CDD" id="cd17546">
    <property type="entry name" value="REC_hyHK_CKI1_RcsC-like"/>
    <property type="match status" value="1"/>
</dbReference>
<accession>A0AAN5BYZ7</accession>
<comment type="caution">
    <text evidence="7">The sequence shown here is derived from an EMBL/GenBank/DDBJ whole genome shotgun (WGS) entry which is preliminary data.</text>
</comment>
<feature type="modified residue" description="4-aspartylphosphate" evidence="4">
    <location>
        <position position="574"/>
    </location>
</feature>
<dbReference type="Gene3D" id="3.40.50.2300">
    <property type="match status" value="1"/>
</dbReference>
<sequence>MSTTNSWSKFKAKVLRRSSTVKAATGAEPFLVQNSSTANTNSLSPVPLRSPLTSDKGFAQPRSYNSVSSLSTAQRSISDDTSAPPASPSAERGRYYGSVDEGSVGRSQSPREEEPSRLRKKTRAPGPLNQNLIASTPGSQERQLSDSNLDCVRAVADRHSLPPDFLKSPPRLLGSNELLQQLPFAPTATPPLPTSGSGASQTAYNQGRDRTGSTVGEPQLPTPLTAVAENPSAAPHNQAPVSSAVSIPKRPSLGSRRQSLFAPSHQHLISDLLEQPRTSLENDGSGRLATGTAGMLQRKIWVRRPGGSATLVPTAHDALVDELRDQVIMKYANSLGKTFDAPDIVVRIAAREGSNKQATPDRMLSPEEPLVTVVDSYFPGGQTIEEALIIEIPPRRTPKPSPRHSIYYEQTEPGEHNEYFPLMPIHPNIPTPPAHASNSSGSASAHPAPSIKAGAQQTAIPPQPAPQVPTPPVPPPESPQNKSMTPPARGASPRPRQSVKPKKSPAQSLSAAFGGLIEGTVPPINVLIVEDNVINQRLLEAFMKRLSVRWKCAANGEEAVKKWREGGFHLVLMDIQLPVMNGLDATKEIRRLERLNGIGVFPKTASGRSSAASATAMTPPEIDPETHDSLEEEDVLHDLSLFKSPVIIVALTASSLQSDRHEALAAGCNDFLTKQKVTEWGCMQALIDFEGWRKWRGYANDNQSSATPTHSQLENGRVTKKYSPALPDSSFPDTASQFLHLPKPSDLLPEDSSGGEAPDSPASPLTTVPVEETSTHHDASADAI</sequence>
<dbReference type="InterPro" id="IPR011006">
    <property type="entry name" value="CheY-like_superfamily"/>
</dbReference>
<feature type="compositionally biased region" description="Polar residues" evidence="5">
    <location>
        <begin position="128"/>
        <end position="146"/>
    </location>
</feature>
<organism evidence="7 8">
    <name type="scientific">Aspergillus oryzae</name>
    <name type="common">Yellow koji mold</name>
    <dbReference type="NCBI Taxonomy" id="5062"/>
    <lineage>
        <taxon>Eukaryota</taxon>
        <taxon>Fungi</taxon>
        <taxon>Dikarya</taxon>
        <taxon>Ascomycota</taxon>
        <taxon>Pezizomycotina</taxon>
        <taxon>Eurotiomycetes</taxon>
        <taxon>Eurotiomycetidae</taxon>
        <taxon>Eurotiales</taxon>
        <taxon>Aspergillaceae</taxon>
        <taxon>Aspergillus</taxon>
        <taxon>Aspergillus subgen. Circumdati</taxon>
    </lineage>
</organism>
<dbReference type="GO" id="GO:0000156">
    <property type="term" value="F:phosphorelay response regulator activity"/>
    <property type="evidence" value="ECO:0007669"/>
    <property type="project" value="UniProtKB-ARBA"/>
</dbReference>
<dbReference type="PROSITE" id="PS50110">
    <property type="entry name" value="RESPONSE_REGULATORY"/>
    <property type="match status" value="1"/>
</dbReference>
<evidence type="ECO:0000256" key="3">
    <source>
        <dbReference type="ARBA" id="ARBA00093463"/>
    </source>
</evidence>
<feature type="compositionally biased region" description="Basic and acidic residues" evidence="5">
    <location>
        <begin position="773"/>
        <end position="784"/>
    </location>
</feature>
<evidence type="ECO:0000313" key="8">
    <source>
        <dbReference type="Proteomes" id="UP001165205"/>
    </source>
</evidence>
<name>A0AAN5BYZ7_ASPOZ</name>
<dbReference type="EMBL" id="BSYA01000078">
    <property type="protein sequence ID" value="GMG31003.1"/>
    <property type="molecule type" value="Genomic_DNA"/>
</dbReference>
<dbReference type="SMART" id="SM00448">
    <property type="entry name" value="REC"/>
    <property type="match status" value="1"/>
</dbReference>
<feature type="compositionally biased region" description="Pro residues" evidence="5">
    <location>
        <begin position="461"/>
        <end position="478"/>
    </location>
</feature>
<dbReference type="PANTHER" id="PTHR45339">
    <property type="entry name" value="HYBRID SIGNAL TRANSDUCTION HISTIDINE KINASE J"/>
    <property type="match status" value="1"/>
</dbReference>
<dbReference type="Proteomes" id="UP001165205">
    <property type="component" value="Unassembled WGS sequence"/>
</dbReference>
<feature type="compositionally biased region" description="Polar residues" evidence="5">
    <location>
        <begin position="62"/>
        <end position="81"/>
    </location>
</feature>
<feature type="compositionally biased region" description="Low complexity" evidence="5">
    <location>
        <begin position="434"/>
        <end position="460"/>
    </location>
</feature>
<feature type="region of interest" description="Disordered" evidence="5">
    <location>
        <begin position="417"/>
        <end position="507"/>
    </location>
</feature>
<evidence type="ECO:0000256" key="1">
    <source>
        <dbReference type="ARBA" id="ARBA00022553"/>
    </source>
</evidence>
<dbReference type="FunFam" id="3.40.50.2300:FF:000146">
    <property type="entry name" value="Putative two-component response regulator SSK1p"/>
    <property type="match status" value="1"/>
</dbReference>
<dbReference type="InterPro" id="IPR001789">
    <property type="entry name" value="Sig_transdc_resp-reg_receiver"/>
</dbReference>
<comment type="similarity">
    <text evidence="3">Belongs to the SSK1 family.</text>
</comment>
<feature type="compositionally biased region" description="Polar residues" evidence="5">
    <location>
        <begin position="32"/>
        <end position="44"/>
    </location>
</feature>
<evidence type="ECO:0000256" key="5">
    <source>
        <dbReference type="SAM" id="MobiDB-lite"/>
    </source>
</evidence>
<proteinExistence type="inferred from homology"/>
<evidence type="ECO:0000259" key="6">
    <source>
        <dbReference type="PROSITE" id="PS50110"/>
    </source>
</evidence>
<feature type="region of interest" description="Disordered" evidence="5">
    <location>
        <begin position="733"/>
        <end position="784"/>
    </location>
</feature>
<evidence type="ECO:0000256" key="4">
    <source>
        <dbReference type="PROSITE-ProRule" id="PRU00169"/>
    </source>
</evidence>
<dbReference type="SUPFAM" id="SSF52172">
    <property type="entry name" value="CheY-like"/>
    <property type="match status" value="1"/>
</dbReference>
<feature type="region of interest" description="Disordered" evidence="5">
    <location>
        <begin position="21"/>
        <end position="146"/>
    </location>
</feature>
<feature type="region of interest" description="Disordered" evidence="5">
    <location>
        <begin position="184"/>
        <end position="249"/>
    </location>
</feature>
<evidence type="ECO:0000313" key="7">
    <source>
        <dbReference type="EMBL" id="GMG31003.1"/>
    </source>
</evidence>